<dbReference type="Proteomes" id="UP000184522">
    <property type="component" value="Unassembled WGS sequence"/>
</dbReference>
<feature type="domain" description="DUF4240" evidence="1">
    <location>
        <begin position="170"/>
        <end position="290"/>
    </location>
</feature>
<organism evidence="2 3">
    <name type="scientific">Winogradskyella jejuensis</name>
    <dbReference type="NCBI Taxonomy" id="1089305"/>
    <lineage>
        <taxon>Bacteria</taxon>
        <taxon>Pseudomonadati</taxon>
        <taxon>Bacteroidota</taxon>
        <taxon>Flavobacteriia</taxon>
        <taxon>Flavobacteriales</taxon>
        <taxon>Flavobacteriaceae</taxon>
        <taxon>Winogradskyella</taxon>
    </lineage>
</organism>
<reference evidence="3" key="1">
    <citation type="submission" date="2016-11" db="EMBL/GenBank/DDBJ databases">
        <authorList>
            <person name="Varghese N."/>
            <person name="Submissions S."/>
        </authorList>
    </citation>
    <scope>NUCLEOTIDE SEQUENCE [LARGE SCALE GENOMIC DNA]</scope>
    <source>
        <strain evidence="3">DSM 25330</strain>
    </source>
</reference>
<keyword evidence="3" id="KW-1185">Reference proteome</keyword>
<dbReference type="AlphaFoldDB" id="A0A1M5VX18"/>
<protein>
    <recommendedName>
        <fullName evidence="1">DUF4240 domain-containing protein</fullName>
    </recommendedName>
</protein>
<dbReference type="InterPro" id="IPR025334">
    <property type="entry name" value="DUF4240"/>
</dbReference>
<dbReference type="OrthoDB" id="6200718at2"/>
<proteinExistence type="predicted"/>
<sequence length="340" mass="41236">MSYGKFLDESGDLNEWRKKINLPDQHYEKTFADLRDIWIKDNRYSELIAFIHENWDSGQWDEFFEPLEKHLIENKLEKEFIKFWKGILRHRFSSLWDWNKEFGRKTEYWDGSKKTFECQKLTLEGLYRFKQGLVELGAEQEIQKTNELIKTVDKLEKPKPKRTTDKRKIDENVFWELIKLNREKSEDKFDFIENLSNQLEEFKPTEIKRFERTFLSKYNELNRWEIWALAYIVRRGCGDDAFDYFKAWVISKGQEAFEDVKNLKVSELKKHFDEDPQLEEMFSLAENVYENKTGELMSPVRVKKQKLTGKQWEEESLEKDFPEIWKIFEHKITAPNIGYK</sequence>
<dbReference type="RefSeq" id="WP_073087695.1">
    <property type="nucleotide sequence ID" value="NZ_FQWS01000006.1"/>
</dbReference>
<evidence type="ECO:0000259" key="1">
    <source>
        <dbReference type="Pfam" id="PF14024"/>
    </source>
</evidence>
<evidence type="ECO:0000313" key="2">
    <source>
        <dbReference type="EMBL" id="SHH79483.1"/>
    </source>
</evidence>
<gene>
    <name evidence="2" type="ORF">SAMN05444148_2838</name>
</gene>
<dbReference type="Pfam" id="PF14024">
    <property type="entry name" value="DUF4240"/>
    <property type="match status" value="1"/>
</dbReference>
<evidence type="ECO:0000313" key="3">
    <source>
        <dbReference type="Proteomes" id="UP000184522"/>
    </source>
</evidence>
<name>A0A1M5VX18_9FLAO</name>
<accession>A0A1M5VX18</accession>
<dbReference type="STRING" id="1089305.SAMN05444148_2838"/>
<dbReference type="EMBL" id="FQWS01000006">
    <property type="protein sequence ID" value="SHH79483.1"/>
    <property type="molecule type" value="Genomic_DNA"/>
</dbReference>